<protein>
    <recommendedName>
        <fullName evidence="2">DUF4829 domain-containing protein</fullName>
    </recommendedName>
</protein>
<dbReference type="InterPro" id="IPR032256">
    <property type="entry name" value="DUF4829"/>
</dbReference>
<evidence type="ECO:0000313" key="4">
    <source>
        <dbReference type="Proteomes" id="UP001400965"/>
    </source>
</evidence>
<organism evidence="3 4">
    <name type="scientific">Paraclostridium tenue</name>
    <dbReference type="NCBI Taxonomy" id="1737"/>
    <lineage>
        <taxon>Bacteria</taxon>
        <taxon>Bacillati</taxon>
        <taxon>Bacillota</taxon>
        <taxon>Clostridia</taxon>
        <taxon>Peptostreptococcales</taxon>
        <taxon>Peptostreptococcaceae</taxon>
        <taxon>Paraclostridium</taxon>
    </lineage>
</organism>
<feature type="signal peptide" evidence="1">
    <location>
        <begin position="1"/>
        <end position="19"/>
    </location>
</feature>
<accession>A0ABP3XKC9</accession>
<dbReference type="PROSITE" id="PS51257">
    <property type="entry name" value="PROKAR_LIPOPROTEIN"/>
    <property type="match status" value="1"/>
</dbReference>
<dbReference type="Proteomes" id="UP001400965">
    <property type="component" value="Unassembled WGS sequence"/>
</dbReference>
<evidence type="ECO:0000313" key="3">
    <source>
        <dbReference type="EMBL" id="GAA0866038.1"/>
    </source>
</evidence>
<proteinExistence type="predicted"/>
<keyword evidence="1" id="KW-0732">Signal</keyword>
<comment type="caution">
    <text evidence="3">The sequence shown here is derived from an EMBL/GenBank/DDBJ whole genome shotgun (WGS) entry which is preliminary data.</text>
</comment>
<sequence>MKKFIISLCLILSIFSLVACNQEKISKDIKIDISKSTKFSKAEINEAIDCVKNNFSFPASTLTKIWYDEEKSNYLVDVYLKNGQGSVNGVSSENVIILLSNFDVDGSGDNPVLESNSTYTDCQWVLIRDNKKSNWEIDDCGY</sequence>
<evidence type="ECO:0000259" key="2">
    <source>
        <dbReference type="Pfam" id="PF16111"/>
    </source>
</evidence>
<dbReference type="RefSeq" id="WP_346046714.1">
    <property type="nucleotide sequence ID" value="NZ_BAAACP010000021.1"/>
</dbReference>
<reference evidence="4" key="1">
    <citation type="journal article" date="2019" name="Int. J. Syst. Evol. Microbiol.">
        <title>The Global Catalogue of Microorganisms (GCM) 10K type strain sequencing project: providing services to taxonomists for standard genome sequencing and annotation.</title>
        <authorList>
            <consortium name="The Broad Institute Genomics Platform"/>
            <consortium name="The Broad Institute Genome Sequencing Center for Infectious Disease"/>
            <person name="Wu L."/>
            <person name="Ma J."/>
        </authorList>
    </citation>
    <scope>NUCLEOTIDE SEQUENCE [LARGE SCALE GENOMIC DNA]</scope>
    <source>
        <strain evidence="4">JCM 6486</strain>
    </source>
</reference>
<name>A0ABP3XKC9_9FIRM</name>
<gene>
    <name evidence="3" type="ORF">GCM10008917_25930</name>
</gene>
<keyword evidence="4" id="KW-1185">Reference proteome</keyword>
<evidence type="ECO:0000256" key="1">
    <source>
        <dbReference type="SAM" id="SignalP"/>
    </source>
</evidence>
<feature type="chain" id="PRO_5045195533" description="DUF4829 domain-containing protein" evidence="1">
    <location>
        <begin position="20"/>
        <end position="142"/>
    </location>
</feature>
<dbReference type="Pfam" id="PF16111">
    <property type="entry name" value="DUF4829"/>
    <property type="match status" value="1"/>
</dbReference>
<feature type="domain" description="DUF4829" evidence="2">
    <location>
        <begin position="60"/>
        <end position="141"/>
    </location>
</feature>
<dbReference type="EMBL" id="BAAACP010000021">
    <property type="protein sequence ID" value="GAA0866038.1"/>
    <property type="molecule type" value="Genomic_DNA"/>
</dbReference>